<dbReference type="OMA" id="PYTSCWV"/>
<dbReference type="PANTHER" id="PTHR34591:SF62">
    <property type="entry name" value="F-BOX DOMAIN-CONTAINING PROTEIN"/>
    <property type="match status" value="1"/>
</dbReference>
<accession>A0A9R0SKB9</accession>
<keyword evidence="3" id="KW-1185">Reference proteome</keyword>
<protein>
    <recommendedName>
        <fullName evidence="1">F-box domain-containing protein</fullName>
    </recommendedName>
</protein>
<feature type="domain" description="F-box" evidence="1">
    <location>
        <begin position="7"/>
        <end position="53"/>
    </location>
</feature>
<dbReference type="SMART" id="SM00256">
    <property type="entry name" value="FBOX"/>
    <property type="match status" value="1"/>
</dbReference>
<dbReference type="InterPro" id="IPR036047">
    <property type="entry name" value="F-box-like_dom_sf"/>
</dbReference>
<reference evidence="2 3" key="1">
    <citation type="submission" date="2017-09" db="EMBL/GenBank/DDBJ databases">
        <authorList>
            <consortium name="International Durum Wheat Genome Sequencing Consortium (IDWGSC)"/>
            <person name="Milanesi L."/>
        </authorList>
    </citation>
    <scope>NUCLEOTIDE SEQUENCE [LARGE SCALE GENOMIC DNA]</scope>
    <source>
        <strain evidence="3">cv. Svevo</strain>
    </source>
</reference>
<dbReference type="Gene3D" id="1.20.1280.50">
    <property type="match status" value="1"/>
</dbReference>
<dbReference type="AlphaFoldDB" id="A0A9R0SKB9"/>
<proteinExistence type="predicted"/>
<dbReference type="PROSITE" id="PS50181">
    <property type="entry name" value="FBOX"/>
    <property type="match status" value="1"/>
</dbReference>
<dbReference type="InterPro" id="IPR001810">
    <property type="entry name" value="F-box_dom"/>
</dbReference>
<organism evidence="2 3">
    <name type="scientific">Triticum turgidum subsp. durum</name>
    <name type="common">Durum wheat</name>
    <name type="synonym">Triticum durum</name>
    <dbReference type="NCBI Taxonomy" id="4567"/>
    <lineage>
        <taxon>Eukaryota</taxon>
        <taxon>Viridiplantae</taxon>
        <taxon>Streptophyta</taxon>
        <taxon>Embryophyta</taxon>
        <taxon>Tracheophyta</taxon>
        <taxon>Spermatophyta</taxon>
        <taxon>Magnoliopsida</taxon>
        <taxon>Liliopsida</taxon>
        <taxon>Poales</taxon>
        <taxon>Poaceae</taxon>
        <taxon>BOP clade</taxon>
        <taxon>Pooideae</taxon>
        <taxon>Triticodae</taxon>
        <taxon>Triticeae</taxon>
        <taxon>Triticinae</taxon>
        <taxon>Triticum</taxon>
    </lineage>
</organism>
<dbReference type="SUPFAM" id="SSF81383">
    <property type="entry name" value="F-box domain"/>
    <property type="match status" value="1"/>
</dbReference>
<dbReference type="EMBL" id="LT934117">
    <property type="protein sequence ID" value="VAH95704.1"/>
    <property type="molecule type" value="Genomic_DNA"/>
</dbReference>
<name>A0A9R0SKB9_TRITD</name>
<sequence>MAGVAAHAQLLPVPDDILACVLGRLEPRSLAASRCVCKGWRDVIDGRRLLRTTDLLPLSLYGIFFMEIDVLCADPPKLFADPLTSPRIDANLDYVEEDDLRITNHCNGLLLLSGHDHLVLNPATRQWVRLPPPPPRCTESGMEGFYDDVCLAFDPTVSPDYEVYMVPSVPCNLDPTATIFTEESEWPPSSCAIRVFSSRTWRWEERSFLRRGEAAGTIADMQQYTMFQRCYTVYWKGALYVHCQNDSIMRITLSDGAYQVIKSPTGGKMDGSTHLYLGKSSNGVYCALIYHNVQHQFQVWFLDESCGRMEWELKNDINFAPVMAKFSLVEYKDGLPNKNKYKDRNLRPWIFLRGNCLDEDVKEGLMEDNVEWDYSKGFILETRDIKVNCDPMHFREVYFLGFHPYKEIVFLWMSRDTAVAYDFSSSKLQYLGKLPAHWIGYSFPYTPCWIGELSEK</sequence>
<dbReference type="Pfam" id="PF00646">
    <property type="entry name" value="F-box"/>
    <property type="match status" value="1"/>
</dbReference>
<dbReference type="Gramene" id="TRITD4Av1G199930.1">
    <property type="protein sequence ID" value="TRITD4Av1G199930.1"/>
    <property type="gene ID" value="TRITD4Av1G199930"/>
</dbReference>
<gene>
    <name evidence="2" type="ORF">TRITD_4Av1G199930</name>
</gene>
<evidence type="ECO:0000313" key="2">
    <source>
        <dbReference type="EMBL" id="VAH95704.1"/>
    </source>
</evidence>
<dbReference type="PANTHER" id="PTHR34591">
    <property type="entry name" value="OS03G0653100 PROTEIN-RELATED"/>
    <property type="match status" value="1"/>
</dbReference>
<evidence type="ECO:0000259" key="1">
    <source>
        <dbReference type="PROSITE" id="PS50181"/>
    </source>
</evidence>
<dbReference type="Proteomes" id="UP000324705">
    <property type="component" value="Chromosome 4A"/>
</dbReference>
<evidence type="ECO:0000313" key="3">
    <source>
        <dbReference type="Proteomes" id="UP000324705"/>
    </source>
</evidence>